<dbReference type="GO" id="GO:0005634">
    <property type="term" value="C:nucleus"/>
    <property type="evidence" value="ECO:0007669"/>
    <property type="project" value="TreeGrafter"/>
</dbReference>
<organism evidence="4 5">
    <name type="scientific">Glossina austeni</name>
    <name type="common">Savannah tsetse fly</name>
    <dbReference type="NCBI Taxonomy" id="7395"/>
    <lineage>
        <taxon>Eukaryota</taxon>
        <taxon>Metazoa</taxon>
        <taxon>Ecdysozoa</taxon>
        <taxon>Arthropoda</taxon>
        <taxon>Hexapoda</taxon>
        <taxon>Insecta</taxon>
        <taxon>Pterygota</taxon>
        <taxon>Neoptera</taxon>
        <taxon>Endopterygota</taxon>
        <taxon>Diptera</taxon>
        <taxon>Brachycera</taxon>
        <taxon>Muscomorpha</taxon>
        <taxon>Hippoboscoidea</taxon>
        <taxon>Glossinidae</taxon>
        <taxon>Glossina</taxon>
    </lineage>
</organism>
<dbReference type="InterPro" id="IPR031318">
    <property type="entry name" value="OPI10"/>
</dbReference>
<evidence type="ECO:0000259" key="3">
    <source>
        <dbReference type="Pfam" id="PF21057"/>
    </source>
</evidence>
<proteinExistence type="inferred from homology"/>
<dbReference type="AlphaFoldDB" id="A0A1A9VJ68"/>
<name>A0A1A9VJ68_GLOAU</name>
<dbReference type="Pfam" id="PF05603">
    <property type="entry name" value="Hikeshi-like_N"/>
    <property type="match status" value="1"/>
</dbReference>
<accession>A0A1A9VJ68</accession>
<dbReference type="Pfam" id="PF21057">
    <property type="entry name" value="Hikeshi-like_C"/>
    <property type="match status" value="1"/>
</dbReference>
<evidence type="ECO:0000259" key="2">
    <source>
        <dbReference type="Pfam" id="PF05603"/>
    </source>
</evidence>
<dbReference type="GO" id="GO:0005829">
    <property type="term" value="C:cytosol"/>
    <property type="evidence" value="ECO:0007669"/>
    <property type="project" value="TreeGrafter"/>
</dbReference>
<feature type="domain" description="Hikeshi-like N-terminal" evidence="2">
    <location>
        <begin position="29"/>
        <end position="151"/>
    </location>
</feature>
<dbReference type="GO" id="GO:0030544">
    <property type="term" value="F:Hsp70 protein binding"/>
    <property type="evidence" value="ECO:0007669"/>
    <property type="project" value="TreeGrafter"/>
</dbReference>
<sequence>MFGLLISGRLYVVGHIVLKLLTLKKFFPGQPQTDFTPVDENKLLINVPDIDHVNYIVVFLTGVQPLPEGMSAAVYFSWPDANSAPTWQYLGHISNAKPSAIFKISQLKKAPELEAQENAMVFGAQEISHIAQIGISVEPDIAISQLTPAVSNANANLQFSQKMLENFYNYVSSFIVNVSNETLVPLSTLQNWYTNFQRRMEQNPNFWKY</sequence>
<feature type="domain" description="Hikeshi-like C-terminal" evidence="3">
    <location>
        <begin position="157"/>
        <end position="208"/>
    </location>
</feature>
<dbReference type="GO" id="GO:0061608">
    <property type="term" value="F:nuclear import signal receptor activity"/>
    <property type="evidence" value="ECO:0007669"/>
    <property type="project" value="TreeGrafter"/>
</dbReference>
<protein>
    <submittedName>
        <fullName evidence="4">DUF775 domain-containing protein</fullName>
    </submittedName>
</protein>
<evidence type="ECO:0000313" key="4">
    <source>
        <dbReference type="EnsemblMetazoa" id="GAUT039133-PA"/>
    </source>
</evidence>
<comment type="similarity">
    <text evidence="1">Belongs to the OPI10 family.</text>
</comment>
<dbReference type="VEuPathDB" id="VectorBase:GAUT039133"/>
<dbReference type="STRING" id="7395.A0A1A9VJ68"/>
<dbReference type="InterPro" id="IPR048364">
    <property type="entry name" value="Hikeshi-like_C"/>
</dbReference>
<evidence type="ECO:0000256" key="1">
    <source>
        <dbReference type="ARBA" id="ARBA00006623"/>
    </source>
</evidence>
<keyword evidence="5" id="KW-1185">Reference proteome</keyword>
<dbReference type="EnsemblMetazoa" id="GAUT039133-RA">
    <property type="protein sequence ID" value="GAUT039133-PA"/>
    <property type="gene ID" value="GAUT039133"/>
</dbReference>
<dbReference type="PANTHER" id="PTHR12925">
    <property type="entry name" value="HIKESHI FAMILY MEMBER"/>
    <property type="match status" value="1"/>
</dbReference>
<dbReference type="InterPro" id="IPR008493">
    <property type="entry name" value="Hikeshi-like_N"/>
</dbReference>
<dbReference type="GO" id="GO:0006606">
    <property type="term" value="P:protein import into nucleus"/>
    <property type="evidence" value="ECO:0007669"/>
    <property type="project" value="TreeGrafter"/>
</dbReference>
<dbReference type="Proteomes" id="UP000078200">
    <property type="component" value="Unassembled WGS sequence"/>
</dbReference>
<evidence type="ECO:0000313" key="5">
    <source>
        <dbReference type="Proteomes" id="UP000078200"/>
    </source>
</evidence>
<reference evidence="4" key="1">
    <citation type="submission" date="2020-05" db="UniProtKB">
        <authorList>
            <consortium name="EnsemblMetazoa"/>
        </authorList>
    </citation>
    <scope>IDENTIFICATION</scope>
    <source>
        <strain evidence="4">TTRI</strain>
    </source>
</reference>
<dbReference type="PANTHER" id="PTHR12925:SF0">
    <property type="entry name" value="PROTEIN HIKESHI"/>
    <property type="match status" value="1"/>
</dbReference>